<feature type="coiled-coil region" evidence="1">
    <location>
        <begin position="135"/>
        <end position="219"/>
    </location>
</feature>
<feature type="domain" description="Protein phosphatase 1 regulatory subunit 21 N-terminal" evidence="3">
    <location>
        <begin position="38"/>
        <end position="142"/>
    </location>
</feature>
<dbReference type="Gene3D" id="1.10.287.1490">
    <property type="match status" value="1"/>
</dbReference>
<organism evidence="4 5">
    <name type="scientific">Dimargaris cristalligena</name>
    <dbReference type="NCBI Taxonomy" id="215637"/>
    <lineage>
        <taxon>Eukaryota</taxon>
        <taxon>Fungi</taxon>
        <taxon>Fungi incertae sedis</taxon>
        <taxon>Zoopagomycota</taxon>
        <taxon>Kickxellomycotina</taxon>
        <taxon>Dimargaritomycetes</taxon>
        <taxon>Dimargaritales</taxon>
        <taxon>Dimargaritaceae</taxon>
        <taxon>Dimargaris</taxon>
    </lineage>
</organism>
<dbReference type="Pfam" id="PF21636">
    <property type="entry name" value="PPP1R21_C"/>
    <property type="match status" value="1"/>
</dbReference>
<dbReference type="STRING" id="215637.A0A4P9ZZ34"/>
<feature type="region of interest" description="Disordered" evidence="2">
    <location>
        <begin position="673"/>
        <end position="695"/>
    </location>
</feature>
<dbReference type="InterPro" id="IPR019343">
    <property type="entry name" value="PPP1R21_N"/>
</dbReference>
<feature type="compositionally biased region" description="Pro residues" evidence="2">
    <location>
        <begin position="7"/>
        <end position="17"/>
    </location>
</feature>
<feature type="coiled-coil region" evidence="1">
    <location>
        <begin position="835"/>
        <end position="869"/>
    </location>
</feature>
<dbReference type="InterPro" id="IPR049372">
    <property type="entry name" value="PPP1R21_C"/>
</dbReference>
<evidence type="ECO:0000259" key="3">
    <source>
        <dbReference type="SMART" id="SM01254"/>
    </source>
</evidence>
<dbReference type="InterPro" id="IPR040024">
    <property type="entry name" value="PPP1R21"/>
</dbReference>
<feature type="compositionally biased region" description="Polar residues" evidence="2">
    <location>
        <begin position="678"/>
        <end position="689"/>
    </location>
</feature>
<feature type="region of interest" description="Disordered" evidence="2">
    <location>
        <begin position="750"/>
        <end position="788"/>
    </location>
</feature>
<dbReference type="GO" id="GO:0016020">
    <property type="term" value="C:membrane"/>
    <property type="evidence" value="ECO:0007669"/>
    <property type="project" value="TreeGrafter"/>
</dbReference>
<name>A0A4P9ZZ34_9FUNG</name>
<evidence type="ECO:0000313" key="4">
    <source>
        <dbReference type="EMBL" id="RKP39025.1"/>
    </source>
</evidence>
<keyword evidence="1" id="KW-0175">Coiled coil</keyword>
<dbReference type="PANTHER" id="PTHR21448">
    <property type="entry name" value="SMOOTH MUSCLE MYOSIN HEAVY CHAIN-RELATED"/>
    <property type="match status" value="1"/>
</dbReference>
<evidence type="ECO:0000256" key="1">
    <source>
        <dbReference type="SAM" id="Coils"/>
    </source>
</evidence>
<feature type="region of interest" description="Disordered" evidence="2">
    <location>
        <begin position="1"/>
        <end position="24"/>
    </location>
</feature>
<protein>
    <recommendedName>
        <fullName evidence="3">Protein phosphatase 1 regulatory subunit 21 N-terminal domain-containing protein</fullName>
    </recommendedName>
</protein>
<evidence type="ECO:0000313" key="5">
    <source>
        <dbReference type="Proteomes" id="UP000268162"/>
    </source>
</evidence>
<feature type="coiled-coil region" evidence="1">
    <location>
        <begin position="585"/>
        <end position="612"/>
    </location>
</feature>
<dbReference type="EMBL" id="ML002306">
    <property type="protein sequence ID" value="RKP39025.1"/>
    <property type="molecule type" value="Genomic_DNA"/>
</dbReference>
<dbReference type="Proteomes" id="UP000268162">
    <property type="component" value="Unassembled WGS sequence"/>
</dbReference>
<dbReference type="SMART" id="SM01254">
    <property type="entry name" value="KLRAQ"/>
    <property type="match status" value="1"/>
</dbReference>
<sequence length="891" mass="100944">MSNSVRGPPPLETPRSPPHSTVLSTDVLSGDTLASKYQRLFADYTRIKAQQAVLKQAVVQVQQKNELLAQECSTQRAESRQYRNQMDTLEFNNRRLIKRLDVLQTAAAQQAKSQRGWLFAGTGTRRDLSSTREALEAISHELQAKINENESLHSELSETRAAFERQLSTLRRDIATLNNDKTKFQEQIQQTEGADRPKLKQYQKRVTELTGELDALQASQAELQTSLRHSETTLAYTRGQLQIKQRFVSHIITVLSSVMDNTQRFDSDILAFPMAIKNHFLTTITTLKQTWDALRKQIGRASAFLPPEVAQRHEALMQACIDSLGGSMLTVPLDFRPQLLDHLAKFLQWYFGFLLETASTTEFYRDTYQQLLQCASRFTQRDGHPDFAPYFALEEAQRIIADKVIEVQASPLREIAALIGSLTAVCLWKLYPWVDSTTPSRPPTAMDIFEIRPWPTELTAAQQLYDAWRQNYLTLRANHRKTTESLKQAEGDRDRLEADCRQWQRRFDEDKKKAQAAERFANQKQEKLTATLQQLSTEIATKDQNIASLESRMNRQLGANADLKDALQFHIDQFDDEKRHQAEVQQRLQNELNIAQRRYQELEKQTVEQTRLALGKQKAQFDALHQDQEQQRNRERQQLTSVITELTQQLTDLQESMVKSAAATAATVTALPVPNGTGELSRSTPTTPMANGKANVNAVNTPRSQVSPVPTEEGDVGTLSEHASPILPAVPENTDSNGYIEPTDVVLEEKPASLSPQPNTDVDVDNKPELPSTNPDTQAQSSALSEQQAEAFMLREQETAAYFQAQIARLNVQLEIADSKAVEFHKAWDLANRQLSQANSEKSALESRIDQMESRVAELEDELSTTKRGYEEQIQIMTESRNRPAFQVGVW</sequence>
<reference evidence="5" key="1">
    <citation type="journal article" date="2018" name="Nat. Microbiol.">
        <title>Leveraging single-cell genomics to expand the fungal tree of life.</title>
        <authorList>
            <person name="Ahrendt S.R."/>
            <person name="Quandt C.A."/>
            <person name="Ciobanu D."/>
            <person name="Clum A."/>
            <person name="Salamov A."/>
            <person name="Andreopoulos B."/>
            <person name="Cheng J.F."/>
            <person name="Woyke T."/>
            <person name="Pelin A."/>
            <person name="Henrissat B."/>
            <person name="Reynolds N.K."/>
            <person name="Benny G.L."/>
            <person name="Smith M.E."/>
            <person name="James T.Y."/>
            <person name="Grigoriev I.V."/>
        </authorList>
    </citation>
    <scope>NUCLEOTIDE SEQUENCE [LARGE SCALE GENOMIC DNA]</scope>
    <source>
        <strain evidence="5">RSA 468</strain>
    </source>
</reference>
<evidence type="ECO:0000256" key="2">
    <source>
        <dbReference type="SAM" id="MobiDB-lite"/>
    </source>
</evidence>
<feature type="region of interest" description="Disordered" evidence="2">
    <location>
        <begin position="700"/>
        <end position="719"/>
    </location>
</feature>
<dbReference type="PANTHER" id="PTHR21448:SF0">
    <property type="entry name" value="PROTEIN PHOSPHATASE 1 REGULATORY SUBUNIT 21"/>
    <property type="match status" value="1"/>
</dbReference>
<dbReference type="Pfam" id="PF10205">
    <property type="entry name" value="KLRAQ"/>
    <property type="match status" value="1"/>
</dbReference>
<keyword evidence="5" id="KW-1185">Reference proteome</keyword>
<gene>
    <name evidence="4" type="ORF">BJ085DRAFT_34197</name>
</gene>
<dbReference type="AlphaFoldDB" id="A0A4P9ZZ34"/>
<feature type="compositionally biased region" description="Low complexity" evidence="2">
    <location>
        <begin position="778"/>
        <end position="788"/>
    </location>
</feature>
<proteinExistence type="predicted"/>
<feature type="coiled-coil region" evidence="1">
    <location>
        <begin position="479"/>
        <end position="552"/>
    </location>
</feature>
<accession>A0A4P9ZZ34</accession>
<dbReference type="GO" id="GO:0005769">
    <property type="term" value="C:early endosome"/>
    <property type="evidence" value="ECO:0007669"/>
    <property type="project" value="TreeGrafter"/>
</dbReference>